<dbReference type="InParanoid" id="A0A1E7FKL8"/>
<dbReference type="OrthoDB" id="191139at2759"/>
<keyword evidence="3" id="KW-0560">Oxidoreductase</keyword>
<dbReference type="InterPro" id="IPR002347">
    <property type="entry name" value="SDR_fam"/>
</dbReference>
<sequence length="410" mass="45369">MVKSSSIWCAFSLVVALAAFILTFPNPELDWDDTHLPNAQRYMQELELTTTSTTTNKEYPLRGLVIAITGSTSGIGLELTRTLSNLGATVLAIGRSSTKLERLFGDNPNVEPVLADLNDLASVSTASQHILQRYNQLDVLVNNAGIHTGFSGMWTRTTTKQGYEPTFGVNYLSHFLLTEQLLPLMIRTSKKPKVVQISSSFHRAVDGSDLGLVVGGGDGGGDTAQKSSPPIASVPGGSHGFLLFKSQRQYANSKLAQIYHARSLQKRYHTAGVTAVSICPAWVGTQIGSKEGTWMHTLFKMAVFPADGYGLSSILHAIFDDNDHSENQDDFYVNTNIPGIERMETFLNQSWMYSLVPIRDLWGSLFAGFLLIAERFFPFYGTVKSSHPSYNERHQNELYEWSRDAVSEWL</sequence>
<dbReference type="KEGG" id="fcy:FRACYDRAFT_182945"/>
<dbReference type="AlphaFoldDB" id="A0A1E7FKL8"/>
<dbReference type="PRINTS" id="PR00081">
    <property type="entry name" value="GDHRDH"/>
</dbReference>
<proteinExistence type="inferred from homology"/>
<dbReference type="Gene3D" id="3.40.50.720">
    <property type="entry name" value="NAD(P)-binding Rossmann-like Domain"/>
    <property type="match status" value="1"/>
</dbReference>
<evidence type="ECO:0000256" key="2">
    <source>
        <dbReference type="ARBA" id="ARBA00022857"/>
    </source>
</evidence>
<keyword evidence="4" id="KW-0732">Signal</keyword>
<dbReference type="Pfam" id="PF00106">
    <property type="entry name" value="adh_short"/>
    <property type="match status" value="1"/>
</dbReference>
<organism evidence="5 6">
    <name type="scientific">Fragilariopsis cylindrus CCMP1102</name>
    <dbReference type="NCBI Taxonomy" id="635003"/>
    <lineage>
        <taxon>Eukaryota</taxon>
        <taxon>Sar</taxon>
        <taxon>Stramenopiles</taxon>
        <taxon>Ochrophyta</taxon>
        <taxon>Bacillariophyta</taxon>
        <taxon>Bacillariophyceae</taxon>
        <taxon>Bacillariophycidae</taxon>
        <taxon>Bacillariales</taxon>
        <taxon>Bacillariaceae</taxon>
        <taxon>Fragilariopsis</taxon>
    </lineage>
</organism>
<evidence type="ECO:0000313" key="6">
    <source>
        <dbReference type="Proteomes" id="UP000095751"/>
    </source>
</evidence>
<feature type="chain" id="PRO_5009193242" evidence="4">
    <location>
        <begin position="24"/>
        <end position="410"/>
    </location>
</feature>
<accession>A0A1E7FKL8</accession>
<feature type="signal peptide" evidence="4">
    <location>
        <begin position="1"/>
        <end position="23"/>
    </location>
</feature>
<keyword evidence="6" id="KW-1185">Reference proteome</keyword>
<dbReference type="InterPro" id="IPR036291">
    <property type="entry name" value="NAD(P)-bd_dom_sf"/>
</dbReference>
<dbReference type="PANTHER" id="PTHR24320:SF282">
    <property type="entry name" value="WW DOMAIN-CONTAINING OXIDOREDUCTASE"/>
    <property type="match status" value="1"/>
</dbReference>
<dbReference type="SUPFAM" id="SSF51735">
    <property type="entry name" value="NAD(P)-binding Rossmann-fold domains"/>
    <property type="match status" value="1"/>
</dbReference>
<comment type="similarity">
    <text evidence="1">Belongs to the short-chain dehydrogenases/reductases (SDR) family.</text>
</comment>
<gene>
    <name evidence="5" type="ORF">FRACYDRAFT_182945</name>
</gene>
<dbReference type="PANTHER" id="PTHR24320">
    <property type="entry name" value="RETINOL DEHYDROGENASE"/>
    <property type="match status" value="1"/>
</dbReference>
<evidence type="ECO:0000313" key="5">
    <source>
        <dbReference type="EMBL" id="OEU18343.1"/>
    </source>
</evidence>
<evidence type="ECO:0000256" key="4">
    <source>
        <dbReference type="SAM" id="SignalP"/>
    </source>
</evidence>
<dbReference type="EMBL" id="KV784356">
    <property type="protein sequence ID" value="OEU18343.1"/>
    <property type="molecule type" value="Genomic_DNA"/>
</dbReference>
<dbReference type="GO" id="GO:0016491">
    <property type="term" value="F:oxidoreductase activity"/>
    <property type="evidence" value="ECO:0007669"/>
    <property type="project" value="UniProtKB-KW"/>
</dbReference>
<reference evidence="5 6" key="1">
    <citation type="submission" date="2016-09" db="EMBL/GenBank/DDBJ databases">
        <title>Extensive genetic diversity and differential bi-allelic expression allows diatom success in the polar Southern Ocean.</title>
        <authorList>
            <consortium name="DOE Joint Genome Institute"/>
            <person name="Mock T."/>
            <person name="Otillar R.P."/>
            <person name="Strauss J."/>
            <person name="Dupont C."/>
            <person name="Frickenhaus S."/>
            <person name="Maumus F."/>
            <person name="Mcmullan M."/>
            <person name="Sanges R."/>
            <person name="Schmutz J."/>
            <person name="Toseland A."/>
            <person name="Valas R."/>
            <person name="Veluchamy A."/>
            <person name="Ward B.J."/>
            <person name="Allen A."/>
            <person name="Barry K."/>
            <person name="Falciatore A."/>
            <person name="Ferrante M."/>
            <person name="Fortunato A.E."/>
            <person name="Gloeckner G."/>
            <person name="Gruber A."/>
            <person name="Hipkin R."/>
            <person name="Janech M."/>
            <person name="Kroth P."/>
            <person name="Leese F."/>
            <person name="Lindquist E."/>
            <person name="Lyon B.R."/>
            <person name="Martin J."/>
            <person name="Mayer C."/>
            <person name="Parker M."/>
            <person name="Quesneville H."/>
            <person name="Raymond J."/>
            <person name="Uhlig C."/>
            <person name="Valentin K.U."/>
            <person name="Worden A.Z."/>
            <person name="Armbrust E.V."/>
            <person name="Bowler C."/>
            <person name="Green B."/>
            <person name="Moulton V."/>
            <person name="Van Oosterhout C."/>
            <person name="Grigoriev I."/>
        </authorList>
    </citation>
    <scope>NUCLEOTIDE SEQUENCE [LARGE SCALE GENOMIC DNA]</scope>
    <source>
        <strain evidence="5 6">CCMP1102</strain>
    </source>
</reference>
<name>A0A1E7FKL8_9STRA</name>
<keyword evidence="2" id="KW-0521">NADP</keyword>
<evidence type="ECO:0000256" key="1">
    <source>
        <dbReference type="ARBA" id="ARBA00006484"/>
    </source>
</evidence>
<dbReference type="Proteomes" id="UP000095751">
    <property type="component" value="Unassembled WGS sequence"/>
</dbReference>
<evidence type="ECO:0000256" key="3">
    <source>
        <dbReference type="ARBA" id="ARBA00023002"/>
    </source>
</evidence>
<protein>
    <submittedName>
        <fullName evidence="5">NAD(P)-binding protein</fullName>
    </submittedName>
</protein>